<dbReference type="Proteomes" id="UP001456524">
    <property type="component" value="Unassembled WGS sequence"/>
</dbReference>
<evidence type="ECO:0000313" key="3">
    <source>
        <dbReference type="Proteomes" id="UP001456524"/>
    </source>
</evidence>
<gene>
    <name evidence="2" type="ORF">IWX90DRAFT_228419</name>
</gene>
<comment type="caution">
    <text evidence="2">The sequence shown here is derived from an EMBL/GenBank/DDBJ whole genome shotgun (WGS) entry which is preliminary data.</text>
</comment>
<sequence length="151" mass="16502">MWCGGRYLATLLSSALHCSALKGQPTYLPTYPPAHQPLSRPLDSIQSIHALVHSLLFCASIYVCVPCSPPSVLNASKAKRACASWNRTLGHFNTTSPAVFICTINMLQFFYCLLSVVSHTYAPARVECDGMGWHGMGVPCGLFTCTVEYRT</sequence>
<dbReference type="EMBL" id="JBBWUH010000005">
    <property type="protein sequence ID" value="KAK8166924.1"/>
    <property type="molecule type" value="Genomic_DNA"/>
</dbReference>
<evidence type="ECO:0000313" key="2">
    <source>
        <dbReference type="EMBL" id="KAK8166924.1"/>
    </source>
</evidence>
<feature type="signal peptide" evidence="1">
    <location>
        <begin position="1"/>
        <end position="20"/>
    </location>
</feature>
<proteinExistence type="predicted"/>
<evidence type="ECO:0000256" key="1">
    <source>
        <dbReference type="SAM" id="SignalP"/>
    </source>
</evidence>
<keyword evidence="3" id="KW-1185">Reference proteome</keyword>
<feature type="chain" id="PRO_5045600569" description="Secreted protein" evidence="1">
    <location>
        <begin position="21"/>
        <end position="151"/>
    </location>
</feature>
<reference evidence="2 3" key="1">
    <citation type="journal article" date="2022" name="G3 (Bethesda)">
        <title>Enemy or ally: a genomic approach to elucidate the lifestyle of Phyllosticta citrichinaensis.</title>
        <authorList>
            <person name="Buijs V.A."/>
            <person name="Groenewald J.Z."/>
            <person name="Haridas S."/>
            <person name="LaButti K.M."/>
            <person name="Lipzen A."/>
            <person name="Martin F.M."/>
            <person name="Barry K."/>
            <person name="Grigoriev I.V."/>
            <person name="Crous P.W."/>
            <person name="Seidl M.F."/>
        </authorList>
    </citation>
    <scope>NUCLEOTIDE SEQUENCE [LARGE SCALE GENOMIC DNA]</scope>
    <source>
        <strain evidence="2 3">CBS 129764</strain>
    </source>
</reference>
<keyword evidence="1" id="KW-0732">Signal</keyword>
<name>A0ABR1XUE9_9PEZI</name>
<evidence type="ECO:0008006" key="4">
    <source>
        <dbReference type="Google" id="ProtNLM"/>
    </source>
</evidence>
<accession>A0ABR1XUE9</accession>
<organism evidence="2 3">
    <name type="scientific">Phyllosticta citrichinensis</name>
    <dbReference type="NCBI Taxonomy" id="1130410"/>
    <lineage>
        <taxon>Eukaryota</taxon>
        <taxon>Fungi</taxon>
        <taxon>Dikarya</taxon>
        <taxon>Ascomycota</taxon>
        <taxon>Pezizomycotina</taxon>
        <taxon>Dothideomycetes</taxon>
        <taxon>Dothideomycetes incertae sedis</taxon>
        <taxon>Botryosphaeriales</taxon>
        <taxon>Phyllostictaceae</taxon>
        <taxon>Phyllosticta</taxon>
    </lineage>
</organism>
<protein>
    <recommendedName>
        <fullName evidence="4">Secreted protein</fullName>
    </recommendedName>
</protein>